<comment type="similarity">
    <text evidence="5">Belongs to the PINc/VapC protein family.</text>
</comment>
<name>H3ZLW1_THELN</name>
<sequence length="144" mass="17026">MAKRVKPELIYMDTSAMIALASRTDKNHKKAREFFEKSIRGGIKFVVGRPVLVEFLNGVSKRVNKKTAIQLYKSYAKSRVVIIEKEREEDWEKAWEIFEKYEDQNGMDVVDCLSFAIMERLKIREAFTFDKDFEVYGFKRLPDR</sequence>
<evidence type="ECO:0000313" key="7">
    <source>
        <dbReference type="EMBL" id="EHR79048.1"/>
    </source>
</evidence>
<dbReference type="EMBL" id="CP006670">
    <property type="protein sequence ID" value="EHR79048.1"/>
    <property type="molecule type" value="Genomic_DNA"/>
</dbReference>
<keyword evidence="2 5" id="KW-0540">Nuclease</keyword>
<dbReference type="Proteomes" id="UP000015502">
    <property type="component" value="Chromosome"/>
</dbReference>
<evidence type="ECO:0000259" key="6">
    <source>
        <dbReference type="Pfam" id="PF01850"/>
    </source>
</evidence>
<keyword evidence="1 5" id="KW-1277">Toxin-antitoxin system</keyword>
<dbReference type="GO" id="GO:0003677">
    <property type="term" value="F:DNA binding"/>
    <property type="evidence" value="ECO:0007669"/>
    <property type="project" value="UniProtKB-KW"/>
</dbReference>
<gene>
    <name evidence="5" type="primary">vapC</name>
    <name evidence="7" type="ORF">OCC_01649</name>
</gene>
<evidence type="ECO:0000313" key="8">
    <source>
        <dbReference type="Proteomes" id="UP000015502"/>
    </source>
</evidence>
<keyword evidence="7" id="KW-0238">DNA-binding</keyword>
<evidence type="ECO:0000256" key="1">
    <source>
        <dbReference type="ARBA" id="ARBA00022649"/>
    </source>
</evidence>
<dbReference type="AlphaFoldDB" id="H3ZLW1"/>
<evidence type="ECO:0000256" key="4">
    <source>
        <dbReference type="ARBA" id="ARBA00022801"/>
    </source>
</evidence>
<dbReference type="GeneID" id="16549560"/>
<dbReference type="EC" id="3.1.-.-" evidence="5"/>
<keyword evidence="5" id="KW-0460">Magnesium</keyword>
<keyword evidence="4 5" id="KW-0378">Hydrolase</keyword>
<dbReference type="InterPro" id="IPR002716">
    <property type="entry name" value="PIN_dom"/>
</dbReference>
<dbReference type="PANTHER" id="PTHR42188">
    <property type="entry name" value="23S RRNA-SPECIFIC ENDONUCLEASE VAPC20"/>
    <property type="match status" value="1"/>
</dbReference>
<dbReference type="HAMAP" id="MF_00265">
    <property type="entry name" value="VapC_Nob1"/>
    <property type="match status" value="1"/>
</dbReference>
<dbReference type="HOGENOM" id="CLU_136715_2_0_2"/>
<comment type="cofactor">
    <cofactor evidence="5">
        <name>Mg(2+)</name>
        <dbReference type="ChEBI" id="CHEBI:18420"/>
    </cofactor>
</comment>
<dbReference type="GO" id="GO:0016075">
    <property type="term" value="P:rRNA catabolic process"/>
    <property type="evidence" value="ECO:0007669"/>
    <property type="project" value="TreeGrafter"/>
</dbReference>
<keyword evidence="5" id="KW-0800">Toxin</keyword>
<keyword evidence="8" id="KW-1185">Reference proteome</keyword>
<accession>H3ZLW1</accession>
<dbReference type="GO" id="GO:0000287">
    <property type="term" value="F:magnesium ion binding"/>
    <property type="evidence" value="ECO:0007669"/>
    <property type="project" value="UniProtKB-UniRule"/>
</dbReference>
<dbReference type="SUPFAM" id="SSF88723">
    <property type="entry name" value="PIN domain-like"/>
    <property type="match status" value="1"/>
</dbReference>
<evidence type="ECO:0000256" key="3">
    <source>
        <dbReference type="ARBA" id="ARBA00022723"/>
    </source>
</evidence>
<dbReference type="GO" id="GO:0090729">
    <property type="term" value="F:toxin activity"/>
    <property type="evidence" value="ECO:0007669"/>
    <property type="project" value="UniProtKB-KW"/>
</dbReference>
<keyword evidence="3 5" id="KW-0479">Metal-binding</keyword>
<dbReference type="RefSeq" id="WP_004067497.1">
    <property type="nucleotide sequence ID" value="NC_022084.1"/>
</dbReference>
<reference evidence="7 8" key="1">
    <citation type="journal article" date="2012" name="J. Bacteriol.">
        <title>Genome sequence of the model hyperthermophilic archaeon Thermococcus litoralis NS-C.</title>
        <authorList>
            <person name="Gardner A.F."/>
            <person name="Kumar S."/>
            <person name="Perler F.B."/>
        </authorList>
    </citation>
    <scope>NUCLEOTIDE SEQUENCE [LARGE SCALE GENOMIC DNA]</scope>
    <source>
        <strain evidence="8">ATCC 51850 / DSM 5473 / JCM 8560 / NS-C</strain>
    </source>
</reference>
<dbReference type="PaxDb" id="523849-OCC_01649"/>
<feature type="binding site" evidence="5">
    <location>
        <position position="111"/>
    </location>
    <ligand>
        <name>Mg(2+)</name>
        <dbReference type="ChEBI" id="CHEBI:18420"/>
    </ligand>
</feature>
<evidence type="ECO:0000256" key="2">
    <source>
        <dbReference type="ARBA" id="ARBA00022722"/>
    </source>
</evidence>
<dbReference type="GO" id="GO:0016787">
    <property type="term" value="F:hydrolase activity"/>
    <property type="evidence" value="ECO:0007669"/>
    <property type="project" value="UniProtKB-KW"/>
</dbReference>
<comment type="function">
    <text evidence="5">Toxic component of a toxin-antitoxin (TA) system. An RNase.</text>
</comment>
<dbReference type="PANTHER" id="PTHR42188:SF1">
    <property type="entry name" value="23S RRNA-SPECIFIC ENDONUCLEASE VAPC20"/>
    <property type="match status" value="1"/>
</dbReference>
<dbReference type="GO" id="GO:0004521">
    <property type="term" value="F:RNA endonuclease activity"/>
    <property type="evidence" value="ECO:0007669"/>
    <property type="project" value="InterPro"/>
</dbReference>
<dbReference type="STRING" id="523849.OCC_01649"/>
<dbReference type="Pfam" id="PF01850">
    <property type="entry name" value="PIN"/>
    <property type="match status" value="1"/>
</dbReference>
<evidence type="ECO:0000256" key="5">
    <source>
        <dbReference type="HAMAP-Rule" id="MF_00265"/>
    </source>
</evidence>
<feature type="binding site" evidence="5">
    <location>
        <position position="13"/>
    </location>
    <ligand>
        <name>Mg(2+)</name>
        <dbReference type="ChEBI" id="CHEBI:18420"/>
    </ligand>
</feature>
<dbReference type="KEGG" id="tlt:OCC_01649"/>
<dbReference type="OrthoDB" id="198094at2157"/>
<organism evidence="7 8">
    <name type="scientific">Thermococcus litoralis (strain ATCC 51850 / DSM 5473 / JCM 8560 / NS-C)</name>
    <dbReference type="NCBI Taxonomy" id="523849"/>
    <lineage>
        <taxon>Archaea</taxon>
        <taxon>Methanobacteriati</taxon>
        <taxon>Methanobacteriota</taxon>
        <taxon>Thermococci</taxon>
        <taxon>Thermococcales</taxon>
        <taxon>Thermococcaceae</taxon>
        <taxon>Thermococcus</taxon>
    </lineage>
</organism>
<dbReference type="Gene3D" id="3.40.50.1010">
    <property type="entry name" value="5'-nuclease"/>
    <property type="match status" value="1"/>
</dbReference>
<feature type="domain" description="PIN" evidence="6">
    <location>
        <begin position="10"/>
        <end position="138"/>
    </location>
</feature>
<dbReference type="InterPro" id="IPR022907">
    <property type="entry name" value="VapC_family"/>
</dbReference>
<dbReference type="CDD" id="cd18680">
    <property type="entry name" value="PIN_MtVapC20-like"/>
    <property type="match status" value="1"/>
</dbReference>
<dbReference type="InterPro" id="IPR039018">
    <property type="entry name" value="VapC20-like"/>
</dbReference>
<protein>
    <recommendedName>
        <fullName evidence="5">Ribonuclease VapC</fullName>
        <shortName evidence="5">RNase VapC</shortName>
        <ecNumber evidence="5">3.1.-.-</ecNumber>
    </recommendedName>
    <alternativeName>
        <fullName evidence="5">Putative toxin VapC</fullName>
    </alternativeName>
</protein>
<dbReference type="InterPro" id="IPR029060">
    <property type="entry name" value="PIN-like_dom_sf"/>
</dbReference>
<proteinExistence type="inferred from homology"/>